<dbReference type="NCBIfam" id="TIGR01549">
    <property type="entry name" value="HAD-SF-IA-v1"/>
    <property type="match status" value="1"/>
</dbReference>
<dbReference type="InterPro" id="IPR051540">
    <property type="entry name" value="S-2-haloacid_dehalogenase"/>
</dbReference>
<gene>
    <name evidence="2" type="ORF">SVIO_008110</name>
</gene>
<dbReference type="SFLD" id="SFLDS00003">
    <property type="entry name" value="Haloacid_Dehalogenase"/>
    <property type="match status" value="1"/>
</dbReference>
<dbReference type="Pfam" id="PF00702">
    <property type="entry name" value="Hydrolase"/>
    <property type="match status" value="1"/>
</dbReference>
<dbReference type="EMBL" id="BJHW01000001">
    <property type="protein sequence ID" value="GDY50188.1"/>
    <property type="molecule type" value="Genomic_DNA"/>
</dbReference>
<evidence type="ECO:0000256" key="1">
    <source>
        <dbReference type="ARBA" id="ARBA00022801"/>
    </source>
</evidence>
<keyword evidence="3" id="KW-1185">Reference proteome</keyword>
<dbReference type="Gene3D" id="3.40.50.1000">
    <property type="entry name" value="HAD superfamily/HAD-like"/>
    <property type="match status" value="1"/>
</dbReference>
<accession>A0A4D4KV00</accession>
<dbReference type="InterPro" id="IPR023214">
    <property type="entry name" value="HAD_sf"/>
</dbReference>
<comment type="caution">
    <text evidence="2">The sequence shown here is derived from an EMBL/GenBank/DDBJ whole genome shotgun (WGS) entry which is preliminary data.</text>
</comment>
<evidence type="ECO:0000313" key="3">
    <source>
        <dbReference type="Proteomes" id="UP000301309"/>
    </source>
</evidence>
<dbReference type="InterPro" id="IPR006439">
    <property type="entry name" value="HAD-SF_hydro_IA"/>
</dbReference>
<protein>
    <submittedName>
        <fullName evidence="2">Haloacid dehalogenase</fullName>
    </submittedName>
</protein>
<dbReference type="PANTHER" id="PTHR43316:SF9">
    <property type="entry name" value="ACID DEHALOGENASE, PUTATIVE (AFU_ORTHOLOGUE AFUA_6G14460)-RELATED"/>
    <property type="match status" value="1"/>
</dbReference>
<dbReference type="Proteomes" id="UP000301309">
    <property type="component" value="Unassembled WGS sequence"/>
</dbReference>
<dbReference type="InterPro" id="IPR036412">
    <property type="entry name" value="HAD-like_sf"/>
</dbReference>
<keyword evidence="1" id="KW-0378">Hydrolase</keyword>
<name>A0A4D4KV00_STRVO</name>
<dbReference type="Gene3D" id="1.10.150.750">
    <property type="match status" value="1"/>
</dbReference>
<dbReference type="SFLD" id="SFLDG01129">
    <property type="entry name" value="C1.5:_HAD__Beta-PGM__Phosphata"/>
    <property type="match status" value="1"/>
</dbReference>
<reference evidence="2 3" key="1">
    <citation type="journal article" date="2020" name="Int. J. Syst. Evol. Microbiol.">
        <title>Reclassification of Streptomyces castelarensis and Streptomyces sporoclivatus as later heterotypic synonyms of Streptomyces antimycoticus.</title>
        <authorList>
            <person name="Komaki H."/>
            <person name="Tamura T."/>
        </authorList>
    </citation>
    <scope>NUCLEOTIDE SEQUENCE [LARGE SCALE GENOMIC DNA]</scope>
    <source>
        <strain evidence="2 3">NBRC 13459</strain>
    </source>
</reference>
<proteinExistence type="predicted"/>
<dbReference type="AlphaFoldDB" id="A0A4D4KV00"/>
<dbReference type="PANTHER" id="PTHR43316">
    <property type="entry name" value="HYDROLASE, HALOACID DELAHOGENASE-RELATED"/>
    <property type="match status" value="1"/>
</dbReference>
<dbReference type="SUPFAM" id="SSF56784">
    <property type="entry name" value="HAD-like"/>
    <property type="match status" value="1"/>
</dbReference>
<evidence type="ECO:0000313" key="2">
    <source>
        <dbReference type="EMBL" id="GDY50188.1"/>
    </source>
</evidence>
<dbReference type="GO" id="GO:0016787">
    <property type="term" value="F:hydrolase activity"/>
    <property type="evidence" value="ECO:0007669"/>
    <property type="project" value="UniProtKB-KW"/>
</dbReference>
<sequence length="238" mass="25602">MTRPETRAAGPMSDNWLTFDCYGTLVDWRSGMLGDLHAVAGARAGELLDAYHRHEPAVQAENPAASYREVLAESLRRAAADTAIPLPPGGDQVFGDGLTRWPRFPETDEVLAALADAGFRLGILSNVDRELIEVTVDGFPVPIDLVLTSEDVGSYKPAAGHFATFAQRAGVAPGRWAHVACSWFHDVEPAQRHGALAVCVEREPDGRDTRGAAAVISSLEPLPDIARALFKGTPHTEE</sequence>
<organism evidence="2 3">
    <name type="scientific">Streptomyces violaceusniger</name>
    <dbReference type="NCBI Taxonomy" id="68280"/>
    <lineage>
        <taxon>Bacteria</taxon>
        <taxon>Bacillati</taxon>
        <taxon>Actinomycetota</taxon>
        <taxon>Actinomycetes</taxon>
        <taxon>Kitasatosporales</taxon>
        <taxon>Streptomycetaceae</taxon>
        <taxon>Streptomyces</taxon>
        <taxon>Streptomyces violaceusniger group</taxon>
    </lineage>
</organism>